<dbReference type="Proteomes" id="UP000298433">
    <property type="component" value="Unassembled WGS sequence"/>
</dbReference>
<evidence type="ECO:0000313" key="2">
    <source>
        <dbReference type="EMBL" id="TFC77835.1"/>
    </source>
</evidence>
<dbReference type="NCBIfam" id="NF003814">
    <property type="entry name" value="PRK05406.1-3"/>
    <property type="match status" value="1"/>
</dbReference>
<dbReference type="GO" id="GO:0005975">
    <property type="term" value="P:carbohydrate metabolic process"/>
    <property type="evidence" value="ECO:0007669"/>
    <property type="project" value="InterPro"/>
</dbReference>
<organism evidence="2 3">
    <name type="scientific">Cryobacterium cheniae</name>
    <dbReference type="NCBI Taxonomy" id="1259262"/>
    <lineage>
        <taxon>Bacteria</taxon>
        <taxon>Bacillati</taxon>
        <taxon>Actinomycetota</taxon>
        <taxon>Actinomycetes</taxon>
        <taxon>Micrococcales</taxon>
        <taxon>Microbacteriaceae</taxon>
        <taxon>Cryobacterium</taxon>
    </lineage>
</organism>
<gene>
    <name evidence="1" type="primary">pxpA</name>
    <name evidence="2" type="ORF">E3T23_12950</name>
</gene>
<proteinExistence type="inferred from homology"/>
<dbReference type="InterPro" id="IPR005501">
    <property type="entry name" value="LamB/YcsF/PxpA-like"/>
</dbReference>
<protein>
    <recommendedName>
        <fullName evidence="1">5-oxoprolinase subunit A</fullName>
        <shortName evidence="1">5-OPase subunit A</shortName>
        <ecNumber evidence="1">3.5.2.9</ecNumber>
    </recommendedName>
    <alternativeName>
        <fullName evidence="1">5-oxoprolinase (ATP-hydrolyzing) subunit A</fullName>
    </alternativeName>
</protein>
<comment type="catalytic activity">
    <reaction evidence="1">
        <text>5-oxo-L-proline + ATP + 2 H2O = L-glutamate + ADP + phosphate + H(+)</text>
        <dbReference type="Rhea" id="RHEA:10348"/>
        <dbReference type="ChEBI" id="CHEBI:15377"/>
        <dbReference type="ChEBI" id="CHEBI:15378"/>
        <dbReference type="ChEBI" id="CHEBI:29985"/>
        <dbReference type="ChEBI" id="CHEBI:30616"/>
        <dbReference type="ChEBI" id="CHEBI:43474"/>
        <dbReference type="ChEBI" id="CHEBI:58402"/>
        <dbReference type="ChEBI" id="CHEBI:456216"/>
        <dbReference type="EC" id="3.5.2.9"/>
    </reaction>
</comment>
<dbReference type="SUPFAM" id="SSF88713">
    <property type="entry name" value="Glycoside hydrolase/deacetylase"/>
    <property type="match status" value="1"/>
</dbReference>
<reference evidence="2 3" key="1">
    <citation type="submission" date="2019-03" db="EMBL/GenBank/DDBJ databases">
        <title>Genomics of glacier-inhabiting Cryobacterium strains.</title>
        <authorList>
            <person name="Liu Q."/>
            <person name="Xin Y.-H."/>
        </authorList>
    </citation>
    <scope>NUCLEOTIDE SEQUENCE [LARGE SCALE GENOMIC DNA]</scope>
    <source>
        <strain evidence="2 3">TMT2-48-2</strain>
    </source>
</reference>
<evidence type="ECO:0000256" key="1">
    <source>
        <dbReference type="HAMAP-Rule" id="MF_00691"/>
    </source>
</evidence>
<keyword evidence="1" id="KW-0547">Nucleotide-binding</keyword>
<dbReference type="EC" id="3.5.2.9" evidence="1"/>
<sequence length="252" mass="26219">MNSIDLNSDVGESFGNWSFGDDAAIISSVSSVNVACAFHAGDPSTIRATCTAAAAAGVTVGAHPGYRDLAGFGRRFIDMEPGHLTDEVIYQIGALQALAAVAGTRVSYVKPHGALYNTIAHHAVQAQAVVDAIRAVDPSLPVMVLPDSEIQRLADRAGLRTVVEAFADRAYNPDGSLVARSRPGAVLLHPDAVTEQVLRLAGDRQVRTVDGSLLTVAAESICLHGDTPGAVTLAATVRTALQDAGIPIRSFV</sequence>
<comment type="subunit">
    <text evidence="1">Forms a complex composed of PxpA, PxpB and PxpC.</text>
</comment>
<keyword evidence="3" id="KW-1185">Reference proteome</keyword>
<dbReference type="InterPro" id="IPR011330">
    <property type="entry name" value="Glyco_hydro/deAcase_b/a-brl"/>
</dbReference>
<dbReference type="OrthoDB" id="9773478at2"/>
<dbReference type="GO" id="GO:0005524">
    <property type="term" value="F:ATP binding"/>
    <property type="evidence" value="ECO:0007669"/>
    <property type="project" value="UniProtKB-UniRule"/>
</dbReference>
<comment type="caution">
    <text evidence="2">The sequence shown here is derived from an EMBL/GenBank/DDBJ whole genome shotgun (WGS) entry which is preliminary data.</text>
</comment>
<dbReference type="CDD" id="cd10787">
    <property type="entry name" value="LamB_YcsF_like"/>
    <property type="match status" value="1"/>
</dbReference>
<name>A0A4R8XNK9_9MICO</name>
<dbReference type="NCBIfam" id="NF003816">
    <property type="entry name" value="PRK05406.1-5"/>
    <property type="match status" value="1"/>
</dbReference>
<dbReference type="RefSeq" id="WP_134370857.1">
    <property type="nucleotide sequence ID" value="NZ_SOGN01000053.1"/>
</dbReference>
<dbReference type="GO" id="GO:0017168">
    <property type="term" value="F:5-oxoprolinase (ATP-hydrolyzing) activity"/>
    <property type="evidence" value="ECO:0007669"/>
    <property type="project" value="UniProtKB-UniRule"/>
</dbReference>
<keyword evidence="1" id="KW-0378">Hydrolase</keyword>
<dbReference type="EMBL" id="SOGN01000053">
    <property type="protein sequence ID" value="TFC77835.1"/>
    <property type="molecule type" value="Genomic_DNA"/>
</dbReference>
<comment type="similarity">
    <text evidence="1">Belongs to the LamB/PxpA family.</text>
</comment>
<dbReference type="PANTHER" id="PTHR30292:SF0">
    <property type="entry name" value="5-OXOPROLINASE SUBUNIT A"/>
    <property type="match status" value="1"/>
</dbReference>
<dbReference type="AlphaFoldDB" id="A0A4R8XNK9"/>
<dbReference type="PANTHER" id="PTHR30292">
    <property type="entry name" value="UNCHARACTERIZED PROTEIN YBGL-RELATED"/>
    <property type="match status" value="1"/>
</dbReference>
<dbReference type="HAMAP" id="MF_00691">
    <property type="entry name" value="PxpA"/>
    <property type="match status" value="1"/>
</dbReference>
<keyword evidence="1" id="KW-0067">ATP-binding</keyword>
<dbReference type="Gene3D" id="3.20.20.370">
    <property type="entry name" value="Glycoside hydrolase/deacetylase"/>
    <property type="match status" value="1"/>
</dbReference>
<accession>A0A4R8XNK9</accession>
<evidence type="ECO:0000313" key="3">
    <source>
        <dbReference type="Proteomes" id="UP000298433"/>
    </source>
</evidence>
<dbReference type="Pfam" id="PF03746">
    <property type="entry name" value="LamB_YcsF"/>
    <property type="match status" value="1"/>
</dbReference>
<comment type="function">
    <text evidence="1">Catalyzes the cleavage of 5-oxoproline to form L-glutamate coupled to the hydrolysis of ATP to ADP and inorganic phosphate.</text>
</comment>